<evidence type="ECO:0000313" key="9">
    <source>
        <dbReference type="EMBL" id="UOF88856.1"/>
    </source>
</evidence>
<keyword evidence="6 8" id="KW-1133">Transmembrane helix</keyword>
<evidence type="ECO:0000256" key="3">
    <source>
        <dbReference type="ARBA" id="ARBA00022448"/>
    </source>
</evidence>
<dbReference type="Pfam" id="PF03845">
    <property type="entry name" value="Spore_permease"/>
    <property type="match status" value="1"/>
</dbReference>
<keyword evidence="5 8" id="KW-0812">Transmembrane</keyword>
<comment type="similarity">
    <text evidence="2">Belongs to the amino acid-polyamine-organocation (APC) superfamily. Spore germination protein (SGP) (TC 2.A.3.9) family.</text>
</comment>
<dbReference type="Proteomes" id="UP000830167">
    <property type="component" value="Chromosome"/>
</dbReference>
<dbReference type="Gene3D" id="1.20.1740.10">
    <property type="entry name" value="Amino acid/polyamine transporter I"/>
    <property type="match status" value="1"/>
</dbReference>
<evidence type="ECO:0000256" key="4">
    <source>
        <dbReference type="ARBA" id="ARBA00022544"/>
    </source>
</evidence>
<keyword evidence="4" id="KW-0309">Germination</keyword>
<evidence type="ECO:0000313" key="10">
    <source>
        <dbReference type="Proteomes" id="UP000830167"/>
    </source>
</evidence>
<proteinExistence type="inferred from homology"/>
<keyword evidence="10" id="KW-1185">Reference proteome</keyword>
<feature type="transmembrane region" description="Helical" evidence="8">
    <location>
        <begin position="216"/>
        <end position="239"/>
    </location>
</feature>
<keyword evidence="3" id="KW-0813">Transport</keyword>
<reference evidence="9" key="1">
    <citation type="submission" date="2021-12" db="EMBL/GenBank/DDBJ databases">
        <title>Alicyclobacillaceae gen. nov., sp. nov., isolated from chalcocite enrichment system.</title>
        <authorList>
            <person name="Jiang Z."/>
        </authorList>
    </citation>
    <scope>NUCLEOTIDE SEQUENCE</scope>
    <source>
        <strain evidence="9">MYW30-H2</strain>
    </source>
</reference>
<evidence type="ECO:0000256" key="6">
    <source>
        <dbReference type="ARBA" id="ARBA00022989"/>
    </source>
</evidence>
<feature type="transmembrane region" description="Helical" evidence="8">
    <location>
        <begin position="333"/>
        <end position="358"/>
    </location>
</feature>
<feature type="transmembrane region" description="Helical" evidence="8">
    <location>
        <begin position="12"/>
        <end position="35"/>
    </location>
</feature>
<dbReference type="NCBIfam" id="TIGR00912">
    <property type="entry name" value="2A0309"/>
    <property type="match status" value="1"/>
</dbReference>
<dbReference type="PANTHER" id="PTHR34975:SF2">
    <property type="entry name" value="SPORE GERMINATION PROTEIN A2"/>
    <property type="match status" value="1"/>
</dbReference>
<dbReference type="PANTHER" id="PTHR34975">
    <property type="entry name" value="SPORE GERMINATION PROTEIN A2"/>
    <property type="match status" value="1"/>
</dbReference>
<dbReference type="InterPro" id="IPR004761">
    <property type="entry name" value="Spore_GerAB"/>
</dbReference>
<evidence type="ECO:0000256" key="2">
    <source>
        <dbReference type="ARBA" id="ARBA00007998"/>
    </source>
</evidence>
<sequence>MVNGSKIVSNLQFLMMMIGFVTPFGHFVYIALVFHDAGKDAWLSLVCSALLGAGIVYLHFKSAARQPDLSLITYSVKVFGNWVGGMIGSIYIVFFLLSTSITIHIFVQFVSLLFPLTPHAVFTFIFIFVIAYVLYSGVEVLARSIQLSLPFLMILGLVASLLVAKDRDFSQILPILENGVFPAWQGCLIFVAMFAELVVFRMLIPHTNEPQKLPKQGLLVMGILLLMFMGPTTGPITLFGEDLAKSLLYPTFEEIRYIDVADFIQRIDIFGLFLWIIGTYYRVSIFLFGAAKGLADLMKANKDITYVLPVILCTFAMEQSLKSYTPGEMYKFLIMGYVPISLFVGIALPFFTDIVSLIRSSWKPKWNIAKR</sequence>
<dbReference type="RefSeq" id="WP_347435536.1">
    <property type="nucleotide sequence ID" value="NZ_CP089291.1"/>
</dbReference>
<gene>
    <name evidence="9" type="ORF">LSG31_12990</name>
</gene>
<accession>A0ABY4CEA4</accession>
<evidence type="ECO:0000256" key="8">
    <source>
        <dbReference type="SAM" id="Phobius"/>
    </source>
</evidence>
<comment type="subcellular location">
    <subcellularLocation>
        <location evidence="1">Membrane</location>
        <topology evidence="1">Multi-pass membrane protein</topology>
    </subcellularLocation>
</comment>
<feature type="transmembrane region" description="Helical" evidence="8">
    <location>
        <begin position="112"/>
        <end position="135"/>
    </location>
</feature>
<name>A0ABY4CEA4_9BACL</name>
<organism evidence="9 10">
    <name type="scientific">Fodinisporobacter ferrooxydans</name>
    <dbReference type="NCBI Taxonomy" id="2901836"/>
    <lineage>
        <taxon>Bacteria</taxon>
        <taxon>Bacillati</taxon>
        <taxon>Bacillota</taxon>
        <taxon>Bacilli</taxon>
        <taxon>Bacillales</taxon>
        <taxon>Alicyclobacillaceae</taxon>
        <taxon>Fodinisporobacter</taxon>
    </lineage>
</organism>
<feature type="transmembrane region" description="Helical" evidence="8">
    <location>
        <begin position="183"/>
        <end position="204"/>
    </location>
</feature>
<feature type="transmembrane region" description="Helical" evidence="8">
    <location>
        <begin position="269"/>
        <end position="291"/>
    </location>
</feature>
<keyword evidence="7 8" id="KW-0472">Membrane</keyword>
<evidence type="ECO:0000256" key="5">
    <source>
        <dbReference type="ARBA" id="ARBA00022692"/>
    </source>
</evidence>
<feature type="transmembrane region" description="Helical" evidence="8">
    <location>
        <begin position="147"/>
        <end position="163"/>
    </location>
</feature>
<feature type="transmembrane region" description="Helical" evidence="8">
    <location>
        <begin position="41"/>
        <end position="60"/>
    </location>
</feature>
<evidence type="ECO:0000256" key="1">
    <source>
        <dbReference type="ARBA" id="ARBA00004141"/>
    </source>
</evidence>
<protein>
    <submittedName>
        <fullName evidence="9">Spore germination protein</fullName>
    </submittedName>
</protein>
<evidence type="ECO:0000256" key="7">
    <source>
        <dbReference type="ARBA" id="ARBA00023136"/>
    </source>
</evidence>
<feature type="transmembrane region" description="Helical" evidence="8">
    <location>
        <begin position="303"/>
        <end position="321"/>
    </location>
</feature>
<feature type="transmembrane region" description="Helical" evidence="8">
    <location>
        <begin position="81"/>
        <end position="106"/>
    </location>
</feature>
<dbReference type="EMBL" id="CP089291">
    <property type="protein sequence ID" value="UOF88856.1"/>
    <property type="molecule type" value="Genomic_DNA"/>
</dbReference>